<evidence type="ECO:0000313" key="3">
    <source>
        <dbReference type="Proteomes" id="UP000633263"/>
    </source>
</evidence>
<keyword evidence="3" id="KW-1185">Reference proteome</keyword>
<proteinExistence type="predicted"/>
<dbReference type="RefSeq" id="WP_188636048.1">
    <property type="nucleotide sequence ID" value="NZ_BMNN01000002.1"/>
</dbReference>
<name>A0ABQ2CRT7_9GAMM</name>
<dbReference type="Pfam" id="PF13503">
    <property type="entry name" value="DUF4123"/>
    <property type="match status" value="1"/>
</dbReference>
<feature type="domain" description="DUF4123" evidence="1">
    <location>
        <begin position="5"/>
        <end position="122"/>
    </location>
</feature>
<dbReference type="EMBL" id="BMNN01000002">
    <property type="protein sequence ID" value="GGI99739.1"/>
    <property type="molecule type" value="Genomic_DNA"/>
</dbReference>
<accession>A0ABQ2CRT7</accession>
<protein>
    <recommendedName>
        <fullName evidence="1">DUF4123 domain-containing protein</fullName>
    </recommendedName>
</protein>
<dbReference type="Proteomes" id="UP000633263">
    <property type="component" value="Unassembled WGS sequence"/>
</dbReference>
<dbReference type="InterPro" id="IPR025391">
    <property type="entry name" value="DUF4123"/>
</dbReference>
<reference evidence="3" key="1">
    <citation type="journal article" date="2019" name="Int. J. Syst. Evol. Microbiol.">
        <title>The Global Catalogue of Microorganisms (GCM) 10K type strain sequencing project: providing services to taxonomists for standard genome sequencing and annotation.</title>
        <authorList>
            <consortium name="The Broad Institute Genomics Platform"/>
            <consortium name="The Broad Institute Genome Sequencing Center for Infectious Disease"/>
            <person name="Wu L."/>
            <person name="Ma J."/>
        </authorList>
    </citation>
    <scope>NUCLEOTIDE SEQUENCE [LARGE SCALE GENOMIC DNA]</scope>
    <source>
        <strain evidence="3">JCM 11590</strain>
    </source>
</reference>
<organism evidence="2 3">
    <name type="scientific">Halopseudomonas pertucinogena</name>
    <dbReference type="NCBI Taxonomy" id="86175"/>
    <lineage>
        <taxon>Bacteria</taxon>
        <taxon>Pseudomonadati</taxon>
        <taxon>Pseudomonadota</taxon>
        <taxon>Gammaproteobacteria</taxon>
        <taxon>Pseudomonadales</taxon>
        <taxon>Pseudomonadaceae</taxon>
        <taxon>Halopseudomonas</taxon>
    </lineage>
</organism>
<sequence>MSRRFILIDGVCYEQALERLYMLDEELLIEPLYTNTPWQEVADLGPILLMPGNNSMLWEEVENGAMQHAAAILTSDAELSEVSMQLRQFNHLTDSQGNHCLLRYADPLVAWFWLGSFGAAELGRVMGPVTHWRVVRPQASWTRSQATEWQEFAPPAPAKNCPADLLGSAQVNALNLAYRWQLKNRIYEWLRIHHAAELQRKGGEDMDAWLEACLQRAETSGLLTERSTVIWCALDLCQEQDFTLSEGTYQQWLKEQAGLLPPTPDQRLQQYYRFRMSATKGLSRT</sequence>
<evidence type="ECO:0000313" key="2">
    <source>
        <dbReference type="EMBL" id="GGI99739.1"/>
    </source>
</evidence>
<gene>
    <name evidence="2" type="ORF">GCM10009083_15630</name>
</gene>
<evidence type="ECO:0000259" key="1">
    <source>
        <dbReference type="Pfam" id="PF13503"/>
    </source>
</evidence>
<comment type="caution">
    <text evidence="2">The sequence shown here is derived from an EMBL/GenBank/DDBJ whole genome shotgun (WGS) entry which is preliminary data.</text>
</comment>